<sequence>MAVIIQLWPLLSLLFFFSVLPLSSSQQNIETSFPSGNPPVIPTPNSPNSPPPSKATSNRTVAKAVGATAASTLVIAGVFFFILRYTAARRRRRNEKTETGVPRVEPVVSLGEFKRYDGTVKGLIVDENGLDVLYWRELEGGHSGKTFSNWVLPNPNDEEEEWKIREGNSRMKSEPRQEIPLLRGKNSNSSSQMSPELQNFHQIIAPPSDGVAVEAVAKPVQPPLEKNRAPPPPPPLQAGTSAGQTNLEPLHMDKVKANTDQSMAWNKINGGSFG</sequence>
<comment type="caution">
    <text evidence="4">The sequence shown here is derived from an EMBL/GenBank/DDBJ whole genome shotgun (WGS) entry which is preliminary data.</text>
</comment>
<evidence type="ECO:0000256" key="1">
    <source>
        <dbReference type="SAM" id="MobiDB-lite"/>
    </source>
</evidence>
<feature type="signal peptide" evidence="3">
    <location>
        <begin position="1"/>
        <end position="25"/>
    </location>
</feature>
<feature type="compositionally biased region" description="Basic and acidic residues" evidence="1">
    <location>
        <begin position="168"/>
        <end position="177"/>
    </location>
</feature>
<evidence type="ECO:0000313" key="4">
    <source>
        <dbReference type="EMBL" id="KAF8390334.1"/>
    </source>
</evidence>
<feature type="region of interest" description="Disordered" evidence="1">
    <location>
        <begin position="217"/>
        <end position="274"/>
    </location>
</feature>
<keyword evidence="2" id="KW-1133">Transmembrane helix</keyword>
<gene>
    <name evidence="4" type="ORF">HHK36_024859</name>
</gene>
<feature type="region of interest" description="Disordered" evidence="1">
    <location>
        <begin position="31"/>
        <end position="57"/>
    </location>
</feature>
<evidence type="ECO:0000256" key="2">
    <source>
        <dbReference type="SAM" id="Phobius"/>
    </source>
</evidence>
<dbReference type="InterPro" id="IPR027643">
    <property type="entry name" value="Formin-like_plant"/>
</dbReference>
<dbReference type="PANTHER" id="PTHR23213:SF354">
    <property type="entry name" value="FORMIN-LIKE PROTEIN 4"/>
    <property type="match status" value="1"/>
</dbReference>
<dbReference type="AlphaFoldDB" id="A0A835D7W3"/>
<feature type="compositionally biased region" description="Pro residues" evidence="1">
    <location>
        <begin position="36"/>
        <end position="53"/>
    </location>
</feature>
<dbReference type="OrthoDB" id="1434072at2759"/>
<dbReference type="PANTHER" id="PTHR23213">
    <property type="entry name" value="FORMIN-RELATED"/>
    <property type="match status" value="1"/>
</dbReference>
<name>A0A835D7W3_TETSI</name>
<evidence type="ECO:0000313" key="5">
    <source>
        <dbReference type="Proteomes" id="UP000655225"/>
    </source>
</evidence>
<feature type="chain" id="PRO_5032332558" evidence="3">
    <location>
        <begin position="26"/>
        <end position="274"/>
    </location>
</feature>
<keyword evidence="3" id="KW-0732">Signal</keyword>
<proteinExistence type="predicted"/>
<dbReference type="EMBL" id="JABCRI010000018">
    <property type="protein sequence ID" value="KAF8390334.1"/>
    <property type="molecule type" value="Genomic_DNA"/>
</dbReference>
<reference evidence="4 5" key="1">
    <citation type="submission" date="2020-04" db="EMBL/GenBank/DDBJ databases">
        <title>Plant Genome Project.</title>
        <authorList>
            <person name="Zhang R.-G."/>
        </authorList>
    </citation>
    <scope>NUCLEOTIDE SEQUENCE [LARGE SCALE GENOMIC DNA]</scope>
    <source>
        <strain evidence="4">YNK0</strain>
        <tissue evidence="4">Leaf</tissue>
    </source>
</reference>
<protein>
    <submittedName>
        <fullName evidence="4">Uncharacterized protein</fullName>
    </submittedName>
</protein>
<dbReference type="GO" id="GO:0051015">
    <property type="term" value="F:actin filament binding"/>
    <property type="evidence" value="ECO:0007669"/>
    <property type="project" value="InterPro"/>
</dbReference>
<keyword evidence="2" id="KW-0812">Transmembrane</keyword>
<evidence type="ECO:0000256" key="3">
    <source>
        <dbReference type="SAM" id="SignalP"/>
    </source>
</evidence>
<feature type="region of interest" description="Disordered" evidence="1">
    <location>
        <begin position="168"/>
        <end position="193"/>
    </location>
</feature>
<dbReference type="GO" id="GO:0045010">
    <property type="term" value="P:actin nucleation"/>
    <property type="evidence" value="ECO:0007669"/>
    <property type="project" value="InterPro"/>
</dbReference>
<feature type="compositionally biased region" description="Polar residues" evidence="1">
    <location>
        <begin position="238"/>
        <end position="247"/>
    </location>
</feature>
<accession>A0A835D7W3</accession>
<dbReference type="Proteomes" id="UP000655225">
    <property type="component" value="Unassembled WGS sequence"/>
</dbReference>
<organism evidence="4 5">
    <name type="scientific">Tetracentron sinense</name>
    <name type="common">Spur-leaf</name>
    <dbReference type="NCBI Taxonomy" id="13715"/>
    <lineage>
        <taxon>Eukaryota</taxon>
        <taxon>Viridiplantae</taxon>
        <taxon>Streptophyta</taxon>
        <taxon>Embryophyta</taxon>
        <taxon>Tracheophyta</taxon>
        <taxon>Spermatophyta</taxon>
        <taxon>Magnoliopsida</taxon>
        <taxon>Trochodendrales</taxon>
        <taxon>Trochodendraceae</taxon>
        <taxon>Tetracentron</taxon>
    </lineage>
</organism>
<feature type="transmembrane region" description="Helical" evidence="2">
    <location>
        <begin position="61"/>
        <end position="83"/>
    </location>
</feature>
<keyword evidence="2" id="KW-0472">Membrane</keyword>
<keyword evidence="5" id="KW-1185">Reference proteome</keyword>